<organism evidence="2">
    <name type="scientific">Triticum urartu</name>
    <name type="common">Red wild einkorn</name>
    <name type="synonym">Crithodium urartu</name>
    <dbReference type="NCBI Taxonomy" id="4572"/>
    <lineage>
        <taxon>Eukaryota</taxon>
        <taxon>Viridiplantae</taxon>
        <taxon>Streptophyta</taxon>
        <taxon>Embryophyta</taxon>
        <taxon>Tracheophyta</taxon>
        <taxon>Spermatophyta</taxon>
        <taxon>Magnoliopsida</taxon>
        <taxon>Liliopsida</taxon>
        <taxon>Poales</taxon>
        <taxon>Poaceae</taxon>
        <taxon>BOP clade</taxon>
        <taxon>Pooideae</taxon>
        <taxon>Triticodae</taxon>
        <taxon>Triticeae</taxon>
        <taxon>Triticinae</taxon>
        <taxon>Triticum</taxon>
    </lineage>
</organism>
<evidence type="ECO:0000313" key="2">
    <source>
        <dbReference type="EMBL" id="EMS66909.1"/>
    </source>
</evidence>
<dbReference type="PANTHER" id="PTHR33828:SF1">
    <property type="entry name" value="OS05G0596200 PROTEIN"/>
    <property type="match status" value="1"/>
</dbReference>
<accession>M8B0C4</accession>
<evidence type="ECO:0000256" key="1">
    <source>
        <dbReference type="SAM" id="MobiDB-lite"/>
    </source>
</evidence>
<name>M8B0C4_TRIUA</name>
<dbReference type="PANTHER" id="PTHR33828">
    <property type="entry name" value="OS05G0596200 PROTEIN"/>
    <property type="match status" value="1"/>
</dbReference>
<protein>
    <submittedName>
        <fullName evidence="2">Uncharacterized protein</fullName>
    </submittedName>
</protein>
<sequence>MEVCSNFSNIDDMHKDADAVIKKATPDETLVLNPAKGAMSVDILRWAMNQADSGDARQRARCQVQSVQGTSRPACLGILEYRSGDCRHRLGSIRSRAQVVAAAGPTVNAGNRTGLFLPALAWPRYMQPIKHVQCVEKKILPWSPWHGIGHKRRKQDGGRGRKKAASHFVVTNDTCITKGKGGGGGGGSGRSISLAASRAKLAAAQKAATTASGRGKAKAKAKKVFSLTGQKFDTPEEREPLRIFYESLSKQIPSSDMAEFWLMEHGLLSPERAKKAYDRKLKRQQQIKSGTPIKSPNSTTVTKHKPAESWKKPVPLVSSSSTARHNTDHSAAKAKRRVEYSSDDDHDDKEFVVKLKRPNFNSNSNSNSGGG</sequence>
<dbReference type="STRING" id="4572.M8B0C4"/>
<proteinExistence type="predicted"/>
<reference evidence="2" key="1">
    <citation type="journal article" date="2013" name="Nature">
        <title>Draft genome of the wheat A-genome progenitor Triticum urartu.</title>
        <authorList>
            <person name="Ling H.Q."/>
            <person name="Zhao S."/>
            <person name="Liu D."/>
            <person name="Wang J."/>
            <person name="Sun H."/>
            <person name="Zhang C."/>
            <person name="Fan H."/>
            <person name="Li D."/>
            <person name="Dong L."/>
            <person name="Tao Y."/>
            <person name="Gao C."/>
            <person name="Wu H."/>
            <person name="Li Y."/>
            <person name="Cui Y."/>
            <person name="Guo X."/>
            <person name="Zheng S."/>
            <person name="Wang B."/>
            <person name="Yu K."/>
            <person name="Liang Q."/>
            <person name="Yang W."/>
            <person name="Lou X."/>
            <person name="Chen J."/>
            <person name="Feng M."/>
            <person name="Jian J."/>
            <person name="Zhang X."/>
            <person name="Luo G."/>
            <person name="Jiang Y."/>
            <person name="Liu J."/>
            <person name="Wang Z."/>
            <person name="Sha Y."/>
            <person name="Zhang B."/>
            <person name="Wu H."/>
            <person name="Tang D."/>
            <person name="Shen Q."/>
            <person name="Xue P."/>
            <person name="Zou S."/>
            <person name="Wang X."/>
            <person name="Liu X."/>
            <person name="Wang F."/>
            <person name="Yang Y."/>
            <person name="An X."/>
            <person name="Dong Z."/>
            <person name="Zhang K."/>
            <person name="Zhang X."/>
            <person name="Luo M.C."/>
            <person name="Dvorak J."/>
            <person name="Tong Y."/>
            <person name="Wang J."/>
            <person name="Yang H."/>
            <person name="Li Z."/>
            <person name="Wang D."/>
            <person name="Zhang A."/>
            <person name="Wang J."/>
        </authorList>
    </citation>
    <scope>NUCLEOTIDE SEQUENCE</scope>
</reference>
<dbReference type="AlphaFoldDB" id="M8B0C4"/>
<dbReference type="EMBL" id="KD025960">
    <property type="protein sequence ID" value="EMS66909.1"/>
    <property type="molecule type" value="Genomic_DNA"/>
</dbReference>
<feature type="compositionally biased region" description="Low complexity" evidence="1">
    <location>
        <begin position="361"/>
        <end position="371"/>
    </location>
</feature>
<gene>
    <name evidence="2" type="ORF">TRIUR3_27901</name>
</gene>
<feature type="region of interest" description="Disordered" evidence="1">
    <location>
        <begin position="280"/>
        <end position="371"/>
    </location>
</feature>
<feature type="compositionally biased region" description="Polar residues" evidence="1">
    <location>
        <begin position="286"/>
        <end position="301"/>
    </location>
</feature>
<dbReference type="eggNOG" id="ENOG502RYA3">
    <property type="taxonomic scope" value="Eukaryota"/>
</dbReference>